<reference evidence="2 3" key="1">
    <citation type="journal article" date="2018" name="New Phytol.">
        <title>Phylogenomics of Endogonaceae and evolution of mycorrhizas within Mucoromycota.</title>
        <authorList>
            <person name="Chang Y."/>
            <person name="Desiro A."/>
            <person name="Na H."/>
            <person name="Sandor L."/>
            <person name="Lipzen A."/>
            <person name="Clum A."/>
            <person name="Barry K."/>
            <person name="Grigoriev I.V."/>
            <person name="Martin F.M."/>
            <person name="Stajich J.E."/>
            <person name="Smith M.E."/>
            <person name="Bonito G."/>
            <person name="Spatafora J.W."/>
        </authorList>
    </citation>
    <scope>NUCLEOTIDE SEQUENCE [LARGE SCALE GENOMIC DNA]</scope>
    <source>
        <strain evidence="2 3">GMNB39</strain>
    </source>
</reference>
<dbReference type="SUPFAM" id="SSF55979">
    <property type="entry name" value="DNA clamp"/>
    <property type="match status" value="1"/>
</dbReference>
<comment type="caution">
    <text evidence="2">The sequence shown here is derived from an EMBL/GenBank/DDBJ whole genome shotgun (WGS) entry which is preliminary data.</text>
</comment>
<dbReference type="PANTHER" id="PTHR15237:SF0">
    <property type="entry name" value="CELL CYCLE CHECKPOINT CONTROL PROTEIN"/>
    <property type="match status" value="1"/>
</dbReference>
<protein>
    <submittedName>
        <fullName evidence="2">Rad9-domain-containing protein</fullName>
    </submittedName>
</protein>
<dbReference type="AlphaFoldDB" id="A0A433A1W0"/>
<dbReference type="GO" id="GO:0006281">
    <property type="term" value="P:DNA repair"/>
    <property type="evidence" value="ECO:0007669"/>
    <property type="project" value="TreeGrafter"/>
</dbReference>
<gene>
    <name evidence="2" type="ORF">BC936DRAFT_141650</name>
</gene>
<dbReference type="GO" id="GO:0030896">
    <property type="term" value="C:checkpoint clamp complex"/>
    <property type="evidence" value="ECO:0007669"/>
    <property type="project" value="InterPro"/>
</dbReference>
<evidence type="ECO:0000313" key="2">
    <source>
        <dbReference type="EMBL" id="RUO96665.1"/>
    </source>
</evidence>
<feature type="non-terminal residue" evidence="2">
    <location>
        <position position="425"/>
    </location>
</feature>
<dbReference type="GO" id="GO:0071479">
    <property type="term" value="P:cellular response to ionizing radiation"/>
    <property type="evidence" value="ECO:0007669"/>
    <property type="project" value="TreeGrafter"/>
</dbReference>
<dbReference type="Proteomes" id="UP000268093">
    <property type="component" value="Unassembled WGS sequence"/>
</dbReference>
<dbReference type="Pfam" id="PF04139">
    <property type="entry name" value="Rad9"/>
    <property type="match status" value="2"/>
</dbReference>
<name>A0A433A1W0_9FUNG</name>
<dbReference type="EMBL" id="RBNI01020188">
    <property type="protein sequence ID" value="RUO96665.1"/>
    <property type="molecule type" value="Genomic_DNA"/>
</dbReference>
<accession>A0A433A1W0</accession>
<sequence length="425" mass="47653">MVIVHISSIRPSRYYATVQTRAENHGTPLSGRLCQCQLQITRGALRGNLCRVPFSKRRSFTPLLRLPCLHCVREAQGFEMNAVIPGQSLKTFSRALACLSKIGDDLTIEATKKKLVLSTLNSSRSAFATYSFFSKFFGEYRVETRQNANAGGVANGADKTLICQVLLKTLTTIFRSKSNLDRNVERCELRLEDPANDGGRGGGSIVVGDGSGECRLIIRMVCKYGACWFGYVQIQSEMVLRNDRPLPLGILKTHKLTYSPADRLSAVYTKVCPHRLVVDPRLVADWTAHFHPKLEEVTLSCGGRAVHIKSFWEDEGGAEGEGGRREDKRSLQTELTLDVSDFATYLVQRDIELTFNLKEFKVRAMLGGLRALCGVVVAVWGSNRRRFLRRWDVPAHLRILRESRRVGHHTSPPHTFRSPLPKLNP</sequence>
<dbReference type="GO" id="GO:0031573">
    <property type="term" value="P:mitotic intra-S DNA damage checkpoint signaling"/>
    <property type="evidence" value="ECO:0007669"/>
    <property type="project" value="TreeGrafter"/>
</dbReference>
<keyword evidence="3" id="KW-1185">Reference proteome</keyword>
<evidence type="ECO:0000313" key="3">
    <source>
        <dbReference type="Proteomes" id="UP000268093"/>
    </source>
</evidence>
<dbReference type="OrthoDB" id="2447132at2759"/>
<organism evidence="2 3">
    <name type="scientific">Jimgerdemannia flammicorona</name>
    <dbReference type="NCBI Taxonomy" id="994334"/>
    <lineage>
        <taxon>Eukaryota</taxon>
        <taxon>Fungi</taxon>
        <taxon>Fungi incertae sedis</taxon>
        <taxon>Mucoromycota</taxon>
        <taxon>Mucoromycotina</taxon>
        <taxon>Endogonomycetes</taxon>
        <taxon>Endogonales</taxon>
        <taxon>Endogonaceae</taxon>
        <taxon>Jimgerdemannia</taxon>
    </lineage>
</organism>
<dbReference type="GO" id="GO:0000076">
    <property type="term" value="P:DNA replication checkpoint signaling"/>
    <property type="evidence" value="ECO:0007669"/>
    <property type="project" value="TreeGrafter"/>
</dbReference>
<dbReference type="InterPro" id="IPR007268">
    <property type="entry name" value="Rad9/Ddc1"/>
</dbReference>
<dbReference type="InterPro" id="IPR046938">
    <property type="entry name" value="DNA_clamp_sf"/>
</dbReference>
<feature type="region of interest" description="Disordered" evidence="1">
    <location>
        <begin position="406"/>
        <end position="425"/>
    </location>
</feature>
<proteinExistence type="predicted"/>
<evidence type="ECO:0000256" key="1">
    <source>
        <dbReference type="SAM" id="MobiDB-lite"/>
    </source>
</evidence>
<dbReference type="PANTHER" id="PTHR15237">
    <property type="entry name" value="DNA REPAIR PROTEIN RAD9"/>
    <property type="match status" value="1"/>
</dbReference>
<dbReference type="Gene3D" id="3.70.10.10">
    <property type="match status" value="1"/>
</dbReference>